<evidence type="ECO:0000256" key="6">
    <source>
        <dbReference type="SAM" id="MobiDB-lite"/>
    </source>
</evidence>
<dbReference type="GO" id="GO:0000981">
    <property type="term" value="F:DNA-binding transcription factor activity, RNA polymerase II-specific"/>
    <property type="evidence" value="ECO:0007669"/>
    <property type="project" value="TreeGrafter"/>
</dbReference>
<dbReference type="AlphaFoldDB" id="A0AA88WUK7"/>
<proteinExistence type="predicted"/>
<evidence type="ECO:0000256" key="4">
    <source>
        <dbReference type="ARBA" id="ARBA00023163"/>
    </source>
</evidence>
<comment type="subcellular location">
    <subcellularLocation>
        <location evidence="1">Nucleus</location>
    </subcellularLocation>
</comment>
<evidence type="ECO:0000256" key="2">
    <source>
        <dbReference type="ARBA" id="ARBA00023015"/>
    </source>
</evidence>
<accession>A0AA88WUK7</accession>
<dbReference type="PROSITE" id="PS50888">
    <property type="entry name" value="BHLH"/>
    <property type="match status" value="1"/>
</dbReference>
<dbReference type="InterPro" id="IPR045843">
    <property type="entry name" value="IND-like"/>
</dbReference>
<dbReference type="PANTHER" id="PTHR16223:SF138">
    <property type="entry name" value="TRANSCRIPTION FACTOR BHLH103-LIKE"/>
    <property type="match status" value="1"/>
</dbReference>
<keyword evidence="5" id="KW-0539">Nucleus</keyword>
<dbReference type="GO" id="GO:0000978">
    <property type="term" value="F:RNA polymerase II cis-regulatory region sequence-specific DNA binding"/>
    <property type="evidence" value="ECO:0007669"/>
    <property type="project" value="TreeGrafter"/>
</dbReference>
<keyword evidence="4" id="KW-0804">Transcription</keyword>
<dbReference type="InterPro" id="IPR045239">
    <property type="entry name" value="bHLH95_bHLH"/>
</dbReference>
<sequence length="285" mass="31805">MKNTILPSVSSQLYSFGGKETISEIPAHMDSKINPYGSSFCFDLDLYNNDDLQLQGGFEIPQSPCYCQPAGPPSPVTKKRLDYPCIEAGGYLTTTSSYDNFPQQPALSHAKKLSVAQFQTELPSTKNPRKRKVQVDGILRGKGSNDFESCKYDGTEWMVNKKAALCFEERCHDHQAKEEAREVQRQRVRVPVKRSQKLSDRITALQKLVSPYGKTDTASVLHEASISIKLLQHQIQVTPTPPQPTKEQSKPLLSTSTDKGNQRQTTGPTEQRALLGTNILYSEVE</sequence>
<dbReference type="CDD" id="cd11393">
    <property type="entry name" value="bHLH_AtbHLH_like"/>
    <property type="match status" value="1"/>
</dbReference>
<dbReference type="EMBL" id="JAVXUP010000201">
    <property type="protein sequence ID" value="KAK3034422.1"/>
    <property type="molecule type" value="Genomic_DNA"/>
</dbReference>
<dbReference type="PANTHER" id="PTHR16223">
    <property type="entry name" value="TRANSCRIPTION FACTOR BHLH83-RELATED"/>
    <property type="match status" value="1"/>
</dbReference>
<dbReference type="Proteomes" id="UP001188597">
    <property type="component" value="Unassembled WGS sequence"/>
</dbReference>
<evidence type="ECO:0000313" key="9">
    <source>
        <dbReference type="Proteomes" id="UP001188597"/>
    </source>
</evidence>
<comment type="caution">
    <text evidence="8">The sequence shown here is derived from an EMBL/GenBank/DDBJ whole genome shotgun (WGS) entry which is preliminary data.</text>
</comment>
<keyword evidence="9" id="KW-1185">Reference proteome</keyword>
<gene>
    <name evidence="8" type="ORF">RJ639_033693</name>
</gene>
<dbReference type="InterPro" id="IPR011598">
    <property type="entry name" value="bHLH_dom"/>
</dbReference>
<organism evidence="8 9">
    <name type="scientific">Escallonia herrerae</name>
    <dbReference type="NCBI Taxonomy" id="1293975"/>
    <lineage>
        <taxon>Eukaryota</taxon>
        <taxon>Viridiplantae</taxon>
        <taxon>Streptophyta</taxon>
        <taxon>Embryophyta</taxon>
        <taxon>Tracheophyta</taxon>
        <taxon>Spermatophyta</taxon>
        <taxon>Magnoliopsida</taxon>
        <taxon>eudicotyledons</taxon>
        <taxon>Gunneridae</taxon>
        <taxon>Pentapetalae</taxon>
        <taxon>asterids</taxon>
        <taxon>campanulids</taxon>
        <taxon>Escalloniales</taxon>
        <taxon>Escalloniaceae</taxon>
        <taxon>Escallonia</taxon>
    </lineage>
</organism>
<dbReference type="GO" id="GO:0046983">
    <property type="term" value="F:protein dimerization activity"/>
    <property type="evidence" value="ECO:0007669"/>
    <property type="project" value="InterPro"/>
</dbReference>
<dbReference type="InterPro" id="IPR036638">
    <property type="entry name" value="HLH_DNA-bd_sf"/>
</dbReference>
<name>A0AA88WUK7_9ASTE</name>
<dbReference type="GO" id="GO:0005634">
    <property type="term" value="C:nucleus"/>
    <property type="evidence" value="ECO:0007669"/>
    <property type="project" value="UniProtKB-SubCell"/>
</dbReference>
<dbReference type="SUPFAM" id="SSF47459">
    <property type="entry name" value="HLH, helix-loop-helix DNA-binding domain"/>
    <property type="match status" value="1"/>
</dbReference>
<evidence type="ECO:0000256" key="5">
    <source>
        <dbReference type="ARBA" id="ARBA00023242"/>
    </source>
</evidence>
<evidence type="ECO:0000259" key="7">
    <source>
        <dbReference type="PROSITE" id="PS50888"/>
    </source>
</evidence>
<feature type="region of interest" description="Disordered" evidence="6">
    <location>
        <begin position="237"/>
        <end position="285"/>
    </location>
</feature>
<feature type="compositionally biased region" description="Polar residues" evidence="6">
    <location>
        <begin position="252"/>
        <end position="269"/>
    </location>
</feature>
<evidence type="ECO:0000256" key="1">
    <source>
        <dbReference type="ARBA" id="ARBA00004123"/>
    </source>
</evidence>
<protein>
    <recommendedName>
        <fullName evidence="7">BHLH domain-containing protein</fullName>
    </recommendedName>
</protein>
<feature type="domain" description="BHLH" evidence="7">
    <location>
        <begin position="182"/>
        <end position="231"/>
    </location>
</feature>
<evidence type="ECO:0000313" key="8">
    <source>
        <dbReference type="EMBL" id="KAK3034422.1"/>
    </source>
</evidence>
<reference evidence="8" key="1">
    <citation type="submission" date="2022-12" db="EMBL/GenBank/DDBJ databases">
        <title>Draft genome assemblies for two species of Escallonia (Escalloniales).</title>
        <authorList>
            <person name="Chanderbali A."/>
            <person name="Dervinis C."/>
            <person name="Anghel I."/>
            <person name="Soltis D."/>
            <person name="Soltis P."/>
            <person name="Zapata F."/>
        </authorList>
    </citation>
    <scope>NUCLEOTIDE SEQUENCE</scope>
    <source>
        <strain evidence="8">UCBG64.0493</strain>
        <tissue evidence="8">Leaf</tissue>
    </source>
</reference>
<keyword evidence="3" id="KW-0238">DNA-binding</keyword>
<evidence type="ECO:0000256" key="3">
    <source>
        <dbReference type="ARBA" id="ARBA00023125"/>
    </source>
</evidence>
<keyword evidence="2" id="KW-0805">Transcription regulation</keyword>